<protein>
    <recommendedName>
        <fullName evidence="3">Lipoprotein</fullName>
    </recommendedName>
</protein>
<evidence type="ECO:0000313" key="1">
    <source>
        <dbReference type="EMBL" id="GET42240.1"/>
    </source>
</evidence>
<evidence type="ECO:0000313" key="2">
    <source>
        <dbReference type="Proteomes" id="UP001050975"/>
    </source>
</evidence>
<dbReference type="AlphaFoldDB" id="A0AAV3XMG6"/>
<accession>A0AAV3XMG6</accession>
<keyword evidence="2" id="KW-1185">Reference proteome</keyword>
<gene>
    <name evidence="1" type="ORF">MiSe_70540</name>
</gene>
<proteinExistence type="predicted"/>
<dbReference type="EMBL" id="BLAY01000155">
    <property type="protein sequence ID" value="GET42240.1"/>
    <property type="molecule type" value="Genomic_DNA"/>
</dbReference>
<evidence type="ECO:0008006" key="3">
    <source>
        <dbReference type="Google" id="ProtNLM"/>
    </source>
</evidence>
<reference evidence="1" key="1">
    <citation type="submission" date="2019-10" db="EMBL/GenBank/DDBJ databases">
        <title>Draft genome sequece of Microseira wollei NIES-4236.</title>
        <authorList>
            <person name="Yamaguchi H."/>
            <person name="Suzuki S."/>
            <person name="Kawachi M."/>
        </authorList>
    </citation>
    <scope>NUCLEOTIDE SEQUENCE</scope>
    <source>
        <strain evidence="1">NIES-4236</strain>
    </source>
</reference>
<comment type="caution">
    <text evidence="1">The sequence shown here is derived from an EMBL/GenBank/DDBJ whole genome shotgun (WGS) entry which is preliminary data.</text>
</comment>
<organism evidence="1 2">
    <name type="scientific">Microseira wollei NIES-4236</name>
    <dbReference type="NCBI Taxonomy" id="2530354"/>
    <lineage>
        <taxon>Bacteria</taxon>
        <taxon>Bacillati</taxon>
        <taxon>Cyanobacteriota</taxon>
        <taxon>Cyanophyceae</taxon>
        <taxon>Oscillatoriophycideae</taxon>
        <taxon>Aerosakkonematales</taxon>
        <taxon>Aerosakkonemataceae</taxon>
        <taxon>Microseira</taxon>
    </lineage>
</organism>
<dbReference type="RefSeq" id="WP_226589479.1">
    <property type="nucleotide sequence ID" value="NZ_BLAY01000155.1"/>
</dbReference>
<sequence>MMLKNWGSCPSIVTVVILASLVGAIAPGCTSLATSSVQQGKNTSTINLHSEEIQANTENSPAASDRFGLQEGMPYKKAREVLIQKGWQPHLQGDAPNLNDTSVRELFDLGYQEVKDCSGTGLGPCRFEFTNAAGELLVVSAITAGASNRERQVWRWFIEKRTDTQQSSSSPDATQKLPFVGIIFFNFLGGTGTGQSITIQADGTTIIKIHGTVSSSVQYRGKFSNRIRLENGFGLILNYDYDKIYSLSPNGQIAKGCKGEGTLCESNLYQPPIAEGLYIIGGTDQGLEVKGEQYRYYDEGGEKEWRRISELSYVSDGVVFDGNTYWCISPRTEAGVCSENGWTPVR</sequence>
<name>A0AAV3XMG6_9CYAN</name>
<dbReference type="Proteomes" id="UP001050975">
    <property type="component" value="Unassembled WGS sequence"/>
</dbReference>